<feature type="transmembrane region" description="Helical" evidence="7">
    <location>
        <begin position="191"/>
        <end position="216"/>
    </location>
</feature>
<feature type="transmembrane region" description="Helical" evidence="7">
    <location>
        <begin position="228"/>
        <end position="246"/>
    </location>
</feature>
<keyword evidence="4 7" id="KW-1133">Transmembrane helix</keyword>
<dbReference type="GO" id="GO:0015149">
    <property type="term" value="F:hexose transmembrane transporter activity"/>
    <property type="evidence" value="ECO:0007669"/>
    <property type="project" value="TreeGrafter"/>
</dbReference>
<evidence type="ECO:0000313" key="10">
    <source>
        <dbReference type="Proteomes" id="UP000005237"/>
    </source>
</evidence>
<proteinExistence type="inferred from homology"/>
<dbReference type="InterPro" id="IPR003663">
    <property type="entry name" value="Sugar/inositol_transpt"/>
</dbReference>
<dbReference type="AlphaFoldDB" id="A0A8R1DI16"/>
<feature type="transmembrane region" description="Helical" evidence="7">
    <location>
        <begin position="507"/>
        <end position="527"/>
    </location>
</feature>
<dbReference type="Proteomes" id="UP000005237">
    <property type="component" value="Unassembled WGS sequence"/>
</dbReference>
<dbReference type="FunFam" id="1.20.1250.20:FF:000029">
    <property type="entry name" value="solute carrier family 2, facilitated glucose transporter member 4"/>
    <property type="match status" value="1"/>
</dbReference>
<feature type="transmembrane region" description="Helical" evidence="7">
    <location>
        <begin position="83"/>
        <end position="102"/>
    </location>
</feature>
<dbReference type="PROSITE" id="PS50850">
    <property type="entry name" value="MFS"/>
    <property type="match status" value="1"/>
</dbReference>
<accession>A0A8R1DI16</accession>
<dbReference type="InterPro" id="IPR005829">
    <property type="entry name" value="Sugar_transporter_CS"/>
</dbReference>
<name>A0A8R1DI16_CAEJA</name>
<feature type="transmembrane region" description="Helical" evidence="7">
    <location>
        <begin position="167"/>
        <end position="185"/>
    </location>
</feature>
<dbReference type="PROSITE" id="PS00217">
    <property type="entry name" value="SUGAR_TRANSPORT_2"/>
    <property type="match status" value="1"/>
</dbReference>
<dbReference type="PANTHER" id="PTHR23503:SF8">
    <property type="entry name" value="FACILITATED GLUCOSE TRANSPORTER PROTEIN 1"/>
    <property type="match status" value="1"/>
</dbReference>
<feature type="transmembrane region" description="Helical" evidence="7">
    <location>
        <begin position="135"/>
        <end position="155"/>
    </location>
</feature>
<dbReference type="InterPro" id="IPR020846">
    <property type="entry name" value="MFS_dom"/>
</dbReference>
<dbReference type="InterPro" id="IPR005828">
    <property type="entry name" value="MFS_sugar_transport-like"/>
</dbReference>
<evidence type="ECO:0000256" key="7">
    <source>
        <dbReference type="SAM" id="Phobius"/>
    </source>
</evidence>
<feature type="transmembrane region" description="Helical" evidence="7">
    <location>
        <begin position="412"/>
        <end position="432"/>
    </location>
</feature>
<keyword evidence="2 6" id="KW-0813">Transport</keyword>
<feature type="transmembrane region" description="Helical" evidence="7">
    <location>
        <begin position="258"/>
        <end position="278"/>
    </location>
</feature>
<comment type="subcellular location">
    <subcellularLocation>
        <location evidence="1">Membrane</location>
        <topology evidence="1">Multi-pass membrane protein</topology>
    </subcellularLocation>
</comment>
<protein>
    <submittedName>
        <fullName evidence="9">MFS domain-containing protein</fullName>
    </submittedName>
</protein>
<dbReference type="GO" id="GO:0016020">
    <property type="term" value="C:membrane"/>
    <property type="evidence" value="ECO:0007669"/>
    <property type="project" value="UniProtKB-SubCell"/>
</dbReference>
<evidence type="ECO:0000256" key="5">
    <source>
        <dbReference type="ARBA" id="ARBA00023136"/>
    </source>
</evidence>
<evidence type="ECO:0000259" key="8">
    <source>
        <dbReference type="PROSITE" id="PS50850"/>
    </source>
</evidence>
<dbReference type="PRINTS" id="PR00171">
    <property type="entry name" value="SUGRTRNSPORT"/>
</dbReference>
<keyword evidence="5 7" id="KW-0472">Membrane</keyword>
<dbReference type="Pfam" id="PF00083">
    <property type="entry name" value="Sugar_tr"/>
    <property type="match status" value="1"/>
</dbReference>
<evidence type="ECO:0000256" key="6">
    <source>
        <dbReference type="RuleBase" id="RU003346"/>
    </source>
</evidence>
<reference evidence="10" key="1">
    <citation type="submission" date="2010-08" db="EMBL/GenBank/DDBJ databases">
        <authorList>
            <consortium name="Caenorhabditis japonica Sequencing Consortium"/>
            <person name="Wilson R.K."/>
        </authorList>
    </citation>
    <scope>NUCLEOTIDE SEQUENCE [LARGE SCALE GENOMIC DNA]</scope>
    <source>
        <strain evidence="10">DF5081</strain>
    </source>
</reference>
<dbReference type="InterPro" id="IPR036259">
    <property type="entry name" value="MFS_trans_sf"/>
</dbReference>
<organism evidence="9 10">
    <name type="scientific">Caenorhabditis japonica</name>
    <dbReference type="NCBI Taxonomy" id="281687"/>
    <lineage>
        <taxon>Eukaryota</taxon>
        <taxon>Metazoa</taxon>
        <taxon>Ecdysozoa</taxon>
        <taxon>Nematoda</taxon>
        <taxon>Chromadorea</taxon>
        <taxon>Rhabditida</taxon>
        <taxon>Rhabditina</taxon>
        <taxon>Rhabditomorpha</taxon>
        <taxon>Rhabditoidea</taxon>
        <taxon>Rhabditidae</taxon>
        <taxon>Peloderinae</taxon>
        <taxon>Caenorhabditis</taxon>
    </lineage>
</organism>
<keyword evidence="10" id="KW-1185">Reference proteome</keyword>
<feature type="transmembrane region" description="Helical" evidence="7">
    <location>
        <begin position="481"/>
        <end position="501"/>
    </location>
</feature>
<evidence type="ECO:0000256" key="2">
    <source>
        <dbReference type="ARBA" id="ARBA00022448"/>
    </source>
</evidence>
<dbReference type="SUPFAM" id="SSF103473">
    <property type="entry name" value="MFS general substrate transporter"/>
    <property type="match status" value="1"/>
</dbReference>
<evidence type="ECO:0000256" key="1">
    <source>
        <dbReference type="ARBA" id="ARBA00004141"/>
    </source>
</evidence>
<sequence>MSCPNFGALPLSRVQDFWFPQAFKNVAQASKNKTFDNDSCGRIFEMFQIVAITTTRNMDPNDGDSKTPFREQEALPEGRLTKWLAFSAFVITLASFQFGYHIGCVNAPGGLITEWIIGSHKDIFGNELSRENADFAWSVAVSVFAVGGMAGGLLSGWLADKVGRRGALFYNNLFALAAAALMGLAKSVGAYPMIILGRLIVGFNCGLSSGLVPMFLTEISPVNLRGMLGSLHQLLVTIAILVSQVFGLPHLLGTSERWPLILSFAVIPAVLQLALLLLCPESPKYTMNVRGQRETAEVALRKLRGTDDITAEINAMQAEAAIVGEQSKPSMGDMFKGTLLWPMSIAIMMMLAQQLSGINVAMFYSTVIFRGAGLKGNEPFYATIGMGAVNVAMTIISVWLVDHPKFGRRSLLITGLSGMLISTILLVGALTVQSSGVDHPIASYAAIGFVLLFVISFATGPGAIPWFFVSEIFDSSARGNANSIAVMVNWAANLIVGLTFLPINNVLHQYSFCIFSFFLAFFIFYTWKYVPETKGKSIEQIQNEFTKRR</sequence>
<reference evidence="9" key="2">
    <citation type="submission" date="2022-06" db="UniProtKB">
        <authorList>
            <consortium name="EnsemblMetazoa"/>
        </authorList>
    </citation>
    <scope>IDENTIFICATION</scope>
    <source>
        <strain evidence="9">DF5081</strain>
    </source>
</reference>
<dbReference type="EnsemblMetazoa" id="CJA03167a.1">
    <property type="protein sequence ID" value="CJA03167a.1"/>
    <property type="gene ID" value="WBGene00122371"/>
</dbReference>
<comment type="similarity">
    <text evidence="6">Belongs to the major facilitator superfamily. Sugar transporter (TC 2.A.1.1) family.</text>
</comment>
<dbReference type="PANTHER" id="PTHR23503">
    <property type="entry name" value="SOLUTE CARRIER FAMILY 2"/>
    <property type="match status" value="1"/>
</dbReference>
<feature type="domain" description="Major facilitator superfamily (MFS) profile" evidence="8">
    <location>
        <begin position="87"/>
        <end position="534"/>
    </location>
</feature>
<evidence type="ECO:0000313" key="9">
    <source>
        <dbReference type="EnsemblMetazoa" id="CJA03167a.1"/>
    </source>
</evidence>
<evidence type="ECO:0000256" key="4">
    <source>
        <dbReference type="ARBA" id="ARBA00022989"/>
    </source>
</evidence>
<feature type="transmembrane region" description="Helical" evidence="7">
    <location>
        <begin position="380"/>
        <end position="400"/>
    </location>
</feature>
<keyword evidence="3 7" id="KW-0812">Transmembrane</keyword>
<dbReference type="InterPro" id="IPR045263">
    <property type="entry name" value="GLUT"/>
</dbReference>
<dbReference type="Gene3D" id="1.20.1250.20">
    <property type="entry name" value="MFS general substrate transporter like domains"/>
    <property type="match status" value="1"/>
</dbReference>
<feature type="transmembrane region" description="Helical" evidence="7">
    <location>
        <begin position="444"/>
        <end position="469"/>
    </location>
</feature>
<evidence type="ECO:0000256" key="3">
    <source>
        <dbReference type="ARBA" id="ARBA00022692"/>
    </source>
</evidence>
<dbReference type="NCBIfam" id="TIGR00879">
    <property type="entry name" value="SP"/>
    <property type="match status" value="1"/>
</dbReference>